<evidence type="ECO:0000313" key="6">
    <source>
        <dbReference type="EMBL" id="MBB5084812.1"/>
    </source>
</evidence>
<reference evidence="6 7" key="1">
    <citation type="submission" date="2020-08" db="EMBL/GenBank/DDBJ databases">
        <title>Genomic Encyclopedia of Type Strains, Phase IV (KMG-IV): sequencing the most valuable type-strain genomes for metagenomic binning, comparative biology and taxonomic classification.</title>
        <authorList>
            <person name="Goeker M."/>
        </authorList>
    </citation>
    <scope>NUCLEOTIDE SEQUENCE [LARGE SCALE GENOMIC DNA]</scope>
    <source>
        <strain evidence="6 7">DSM 45385</strain>
    </source>
</reference>
<feature type="domain" description="HTH tetR-type" evidence="5">
    <location>
        <begin position="4"/>
        <end position="64"/>
    </location>
</feature>
<keyword evidence="7" id="KW-1185">Reference proteome</keyword>
<gene>
    <name evidence="6" type="ORF">HNR40_010323</name>
</gene>
<keyword evidence="3" id="KW-0804">Transcription</keyword>
<sequence length="192" mass="21953">MKSKRTEAELKDAARRLLTRKSYAEIKITDITAEAGKAVGSFYRYFEDKDALLTSLADDFQTALRSHVVEQLGHEHRLSTTDDIRHHVRAYWDTYREHLPEIVGIFQASMSSGTFRHIHEELRQRHVEHWTRHIRDTDSPAAKSEESARLAAFAITCMLESFCYHRLAQSPGGDDDEAIETVTQLIARGLLG</sequence>
<dbReference type="GO" id="GO:0003700">
    <property type="term" value="F:DNA-binding transcription factor activity"/>
    <property type="evidence" value="ECO:0007669"/>
    <property type="project" value="TreeGrafter"/>
</dbReference>
<keyword evidence="1" id="KW-0805">Transcription regulation</keyword>
<accession>A0A7W8AEG9</accession>
<dbReference type="SUPFAM" id="SSF46689">
    <property type="entry name" value="Homeodomain-like"/>
    <property type="match status" value="1"/>
</dbReference>
<dbReference type="PRINTS" id="PR00455">
    <property type="entry name" value="HTHTETR"/>
</dbReference>
<keyword evidence="2 4" id="KW-0238">DNA-binding</keyword>
<dbReference type="InterPro" id="IPR009057">
    <property type="entry name" value="Homeodomain-like_sf"/>
</dbReference>
<dbReference type="PANTHER" id="PTHR30055:SF234">
    <property type="entry name" value="HTH-TYPE TRANSCRIPTIONAL REGULATOR BETI"/>
    <property type="match status" value="1"/>
</dbReference>
<dbReference type="SUPFAM" id="SSF48498">
    <property type="entry name" value="Tetracyclin repressor-like, C-terminal domain"/>
    <property type="match status" value="1"/>
</dbReference>
<evidence type="ECO:0000256" key="4">
    <source>
        <dbReference type="PROSITE-ProRule" id="PRU00335"/>
    </source>
</evidence>
<evidence type="ECO:0000256" key="2">
    <source>
        <dbReference type="ARBA" id="ARBA00023125"/>
    </source>
</evidence>
<dbReference type="RefSeq" id="WP_184975428.1">
    <property type="nucleotide sequence ID" value="NZ_JACHIN010000026.1"/>
</dbReference>
<protein>
    <submittedName>
        <fullName evidence="6">AcrR family transcriptional regulator</fullName>
    </submittedName>
</protein>
<dbReference type="Gene3D" id="1.10.10.60">
    <property type="entry name" value="Homeodomain-like"/>
    <property type="match status" value="1"/>
</dbReference>
<dbReference type="Proteomes" id="UP000568380">
    <property type="component" value="Unassembled WGS sequence"/>
</dbReference>
<name>A0A7W8AEG9_9ACTN</name>
<evidence type="ECO:0000256" key="3">
    <source>
        <dbReference type="ARBA" id="ARBA00023163"/>
    </source>
</evidence>
<feature type="DNA-binding region" description="H-T-H motif" evidence="4">
    <location>
        <begin position="27"/>
        <end position="46"/>
    </location>
</feature>
<proteinExistence type="predicted"/>
<dbReference type="PROSITE" id="PS50977">
    <property type="entry name" value="HTH_TETR_2"/>
    <property type="match status" value="1"/>
</dbReference>
<dbReference type="InterPro" id="IPR001647">
    <property type="entry name" value="HTH_TetR"/>
</dbReference>
<dbReference type="Pfam" id="PF00440">
    <property type="entry name" value="TetR_N"/>
    <property type="match status" value="1"/>
</dbReference>
<dbReference type="InterPro" id="IPR036271">
    <property type="entry name" value="Tet_transcr_reg_TetR-rel_C_sf"/>
</dbReference>
<evidence type="ECO:0000259" key="5">
    <source>
        <dbReference type="PROSITE" id="PS50977"/>
    </source>
</evidence>
<dbReference type="InterPro" id="IPR050109">
    <property type="entry name" value="HTH-type_TetR-like_transc_reg"/>
</dbReference>
<dbReference type="Gene3D" id="1.10.357.10">
    <property type="entry name" value="Tetracycline Repressor, domain 2"/>
    <property type="match status" value="1"/>
</dbReference>
<dbReference type="PANTHER" id="PTHR30055">
    <property type="entry name" value="HTH-TYPE TRANSCRIPTIONAL REGULATOR RUTR"/>
    <property type="match status" value="1"/>
</dbReference>
<dbReference type="GO" id="GO:0000976">
    <property type="term" value="F:transcription cis-regulatory region binding"/>
    <property type="evidence" value="ECO:0007669"/>
    <property type="project" value="TreeGrafter"/>
</dbReference>
<organism evidence="6 7">
    <name type="scientific">Nonomuraea endophytica</name>
    <dbReference type="NCBI Taxonomy" id="714136"/>
    <lineage>
        <taxon>Bacteria</taxon>
        <taxon>Bacillati</taxon>
        <taxon>Actinomycetota</taxon>
        <taxon>Actinomycetes</taxon>
        <taxon>Streptosporangiales</taxon>
        <taxon>Streptosporangiaceae</taxon>
        <taxon>Nonomuraea</taxon>
    </lineage>
</organism>
<dbReference type="AlphaFoldDB" id="A0A7W8AEG9"/>
<evidence type="ECO:0000256" key="1">
    <source>
        <dbReference type="ARBA" id="ARBA00023015"/>
    </source>
</evidence>
<evidence type="ECO:0000313" key="7">
    <source>
        <dbReference type="Proteomes" id="UP000568380"/>
    </source>
</evidence>
<comment type="caution">
    <text evidence="6">The sequence shown here is derived from an EMBL/GenBank/DDBJ whole genome shotgun (WGS) entry which is preliminary data.</text>
</comment>
<dbReference type="EMBL" id="JACHIN010000026">
    <property type="protein sequence ID" value="MBB5084812.1"/>
    <property type="molecule type" value="Genomic_DNA"/>
</dbReference>